<dbReference type="GO" id="GO:0008253">
    <property type="term" value="F:5'-nucleotidase activity"/>
    <property type="evidence" value="ECO:0007669"/>
    <property type="project" value="UniProtKB-EC"/>
</dbReference>
<dbReference type="Pfam" id="PF00149">
    <property type="entry name" value="Metallophos"/>
    <property type="match status" value="1"/>
</dbReference>
<dbReference type="GO" id="GO:0009166">
    <property type="term" value="P:nucleotide catabolic process"/>
    <property type="evidence" value="ECO:0007669"/>
    <property type="project" value="InterPro"/>
</dbReference>
<evidence type="ECO:0000259" key="5">
    <source>
        <dbReference type="Pfam" id="PF02872"/>
    </source>
</evidence>
<feature type="region of interest" description="Disordered" evidence="3">
    <location>
        <begin position="605"/>
        <end position="626"/>
    </location>
</feature>
<dbReference type="GO" id="GO:0030288">
    <property type="term" value="C:outer membrane-bounded periplasmic space"/>
    <property type="evidence" value="ECO:0007669"/>
    <property type="project" value="TreeGrafter"/>
</dbReference>
<organism evidence="6 7">
    <name type="scientific">Corynebacterium epidermidicanis</name>
    <dbReference type="NCBI Taxonomy" id="1050174"/>
    <lineage>
        <taxon>Bacteria</taxon>
        <taxon>Bacillati</taxon>
        <taxon>Actinomycetota</taxon>
        <taxon>Actinomycetes</taxon>
        <taxon>Mycobacteriales</taxon>
        <taxon>Corynebacteriaceae</taxon>
        <taxon>Corynebacterium</taxon>
    </lineage>
</organism>
<evidence type="ECO:0000313" key="7">
    <source>
        <dbReference type="Proteomes" id="UP000035368"/>
    </source>
</evidence>
<dbReference type="EMBL" id="CP011541">
    <property type="protein sequence ID" value="AKK03269.1"/>
    <property type="molecule type" value="Genomic_DNA"/>
</dbReference>
<evidence type="ECO:0000313" key="6">
    <source>
        <dbReference type="EMBL" id="AKK03269.1"/>
    </source>
</evidence>
<dbReference type="EC" id="3.1.3.5" evidence="6"/>
<dbReference type="InterPro" id="IPR006179">
    <property type="entry name" value="5_nucleotidase/apyrase"/>
</dbReference>
<dbReference type="GO" id="GO:0000166">
    <property type="term" value="F:nucleotide binding"/>
    <property type="evidence" value="ECO:0007669"/>
    <property type="project" value="UniProtKB-KW"/>
</dbReference>
<dbReference type="AlphaFoldDB" id="A0A0G3GQ35"/>
<dbReference type="PANTHER" id="PTHR11575">
    <property type="entry name" value="5'-NUCLEOTIDASE-RELATED"/>
    <property type="match status" value="1"/>
</dbReference>
<keyword evidence="2 6" id="KW-0378">Hydrolase</keyword>
<dbReference type="InterPro" id="IPR004843">
    <property type="entry name" value="Calcineurin-like_PHP"/>
</dbReference>
<dbReference type="Gene3D" id="3.90.780.10">
    <property type="entry name" value="5'-Nucleotidase, C-terminal domain"/>
    <property type="match status" value="1"/>
</dbReference>
<feature type="domain" description="Calcineurin-like phosphoesterase" evidence="4">
    <location>
        <begin position="15"/>
        <end position="218"/>
    </location>
</feature>
<name>A0A0G3GQ35_9CORY</name>
<dbReference type="Pfam" id="PF02872">
    <property type="entry name" value="5_nucleotid_C"/>
    <property type="match status" value="1"/>
</dbReference>
<dbReference type="PATRIC" id="fig|1050174.4.peg.1428"/>
<dbReference type="Gene3D" id="3.60.21.10">
    <property type="match status" value="1"/>
</dbReference>
<comment type="similarity">
    <text evidence="2">Belongs to the 5'-nucleotidase family.</text>
</comment>
<dbReference type="STRING" id="1050174.CEPID_07055"/>
<dbReference type="InterPro" id="IPR036907">
    <property type="entry name" value="5'-Nucleotdase_C_sf"/>
</dbReference>
<sequence>MTPAAHAQSAPVEFNIAGITDFHGHISKQAAKDGKVLEPGAAMLACMLPKAADGKPQLFVSSGDNIGGSAFNSALLKDEPTLRALNAMGLVASAVGNHEFDAGYADLAGRVTDIAEFPYLGANVYGESPDLPAYSIQEVNDVKVAFVGTVTETTKDKVSPAGIVGIDFGEPNAATNEAAKKLKESGEADVVVALIHEGFRTPEMFNEFVDIAMAGDSHLIDNQVITRKDGSKFALVQAGHYGKGLADLDITFDPTSKKITNIASKVYSTDEIAAACAATPDAQVAALVADAESKAAEEGNKEVAQLTSDFYRGSNNGTVKEAGSNRGVESTISNMIAEAAKQGIANTTSVKPDLGVMNPGGVRADLLKGAVTYAEAFAAQPFGNEISYTTLTGADIVQVLEQQWRPDNAERPMLALGWSDNLTYTYDPDAPQGKRVTSVLIDGKPIDLTKNYIVAGSTFLLQGGDGFSALGNEKTVLPNTGQMDVQVLIDYLEANKDLAPRASQNGVGVHLESTPTAGKPLKIDLSSLIYTVGDPAKTVTVKLGDVEETANIDPAYEAGLPGAGKATVELTVPQDIESPATLVITTDAGTKVELPIEIEAAVKKPAGSTSGSTTGSTGSSTSSAGSSLGGGILALFGLTAVIVGMFHHLNPALIANFMNHAACASSRCLEAVNSLLMLDWVY</sequence>
<protein>
    <submittedName>
        <fullName evidence="6">5'-nucleotidase/2',3'-cyclic phosphodiesterase-like hydrolase</fullName>
        <ecNumber evidence="6">3.1.3.5</ecNumber>
    </submittedName>
</protein>
<evidence type="ECO:0000256" key="1">
    <source>
        <dbReference type="ARBA" id="ARBA00022729"/>
    </source>
</evidence>
<keyword evidence="1" id="KW-0732">Signal</keyword>
<dbReference type="OrthoDB" id="1016457at2"/>
<reference evidence="6 7" key="1">
    <citation type="submission" date="2015-05" db="EMBL/GenBank/DDBJ databases">
        <title>Complete genome sequence of Corynebacterium epidermidicanis DSM 45586, isolated from the skin of a dog suffering from pruritus.</title>
        <authorList>
            <person name="Ruckert C."/>
            <person name="Albersmeier A."/>
            <person name="Winkler A."/>
            <person name="Tauch A."/>
        </authorList>
    </citation>
    <scope>NUCLEOTIDE SEQUENCE [LARGE SCALE GENOMIC DNA]</scope>
    <source>
        <strain evidence="6 7">DSM 45586</strain>
    </source>
</reference>
<accession>A0A0G3GQ35</accession>
<dbReference type="GO" id="GO:0008768">
    <property type="term" value="F:UDP-sugar diphosphatase activity"/>
    <property type="evidence" value="ECO:0007669"/>
    <property type="project" value="TreeGrafter"/>
</dbReference>
<keyword evidence="7" id="KW-1185">Reference proteome</keyword>
<evidence type="ECO:0000259" key="4">
    <source>
        <dbReference type="Pfam" id="PF00149"/>
    </source>
</evidence>
<keyword evidence="2" id="KW-0547">Nucleotide-binding</keyword>
<dbReference type="KEGG" id="cei:CEPID_07055"/>
<dbReference type="SUPFAM" id="SSF56300">
    <property type="entry name" value="Metallo-dependent phosphatases"/>
    <property type="match status" value="1"/>
</dbReference>
<feature type="compositionally biased region" description="Low complexity" evidence="3">
    <location>
        <begin position="606"/>
        <end position="626"/>
    </location>
</feature>
<evidence type="ECO:0000256" key="2">
    <source>
        <dbReference type="RuleBase" id="RU362119"/>
    </source>
</evidence>
<dbReference type="Proteomes" id="UP000035368">
    <property type="component" value="Chromosome"/>
</dbReference>
<dbReference type="InterPro" id="IPR008334">
    <property type="entry name" value="5'-Nucleotdase_C"/>
</dbReference>
<proteinExistence type="inferred from homology"/>
<dbReference type="SUPFAM" id="SSF55816">
    <property type="entry name" value="5'-nucleotidase (syn. UDP-sugar hydrolase), C-terminal domain"/>
    <property type="match status" value="1"/>
</dbReference>
<dbReference type="PRINTS" id="PR01607">
    <property type="entry name" value="APYRASEFAMLY"/>
</dbReference>
<feature type="domain" description="5'-Nucleotidase C-terminal" evidence="5">
    <location>
        <begin position="322"/>
        <end position="470"/>
    </location>
</feature>
<gene>
    <name evidence="6" type="ORF">CEPID_07055</name>
</gene>
<dbReference type="InterPro" id="IPR029052">
    <property type="entry name" value="Metallo-depent_PP-like"/>
</dbReference>
<dbReference type="PANTHER" id="PTHR11575:SF24">
    <property type="entry name" value="5'-NUCLEOTIDASE"/>
    <property type="match status" value="1"/>
</dbReference>
<evidence type="ECO:0000256" key="3">
    <source>
        <dbReference type="SAM" id="MobiDB-lite"/>
    </source>
</evidence>